<dbReference type="SUPFAM" id="SSF48452">
    <property type="entry name" value="TPR-like"/>
    <property type="match status" value="1"/>
</dbReference>
<keyword evidence="2" id="KW-0853">WD repeat</keyword>
<keyword evidence="5" id="KW-1185">Reference proteome</keyword>
<dbReference type="AlphaFoldDB" id="A0A0M0J4T8"/>
<dbReference type="PANTHER" id="PTHR13037">
    <property type="entry name" value="FORMIN"/>
    <property type="match status" value="1"/>
</dbReference>
<feature type="region of interest" description="Disordered" evidence="3">
    <location>
        <begin position="1137"/>
        <end position="1204"/>
    </location>
</feature>
<dbReference type="SMART" id="SM00028">
    <property type="entry name" value="TPR"/>
    <property type="match status" value="2"/>
</dbReference>
<accession>A0A0M0J4T8</accession>
<dbReference type="PANTHER" id="PTHR13037:SF24">
    <property type="entry name" value="POLYCOMB PROTEIN PCL-RELATED"/>
    <property type="match status" value="1"/>
</dbReference>
<evidence type="ECO:0000313" key="5">
    <source>
        <dbReference type="Proteomes" id="UP000037460"/>
    </source>
</evidence>
<dbReference type="Pfam" id="PF00400">
    <property type="entry name" value="WD40"/>
    <property type="match status" value="1"/>
</dbReference>
<reference evidence="5" key="1">
    <citation type="journal article" date="2015" name="PLoS Genet.">
        <title>Genome Sequence and Transcriptome Analyses of Chrysochromulina tobin: Metabolic Tools for Enhanced Algal Fitness in the Prominent Order Prymnesiales (Haptophyceae).</title>
        <authorList>
            <person name="Hovde B.T."/>
            <person name="Deodato C.R."/>
            <person name="Hunsperger H.M."/>
            <person name="Ryken S.A."/>
            <person name="Yost W."/>
            <person name="Jha R.K."/>
            <person name="Patterson J."/>
            <person name="Monnat R.J. Jr."/>
            <person name="Barlow S.B."/>
            <person name="Starkenburg S.R."/>
            <person name="Cattolico R.A."/>
        </authorList>
    </citation>
    <scope>NUCLEOTIDE SEQUENCE</scope>
    <source>
        <strain evidence="5">CCMP291</strain>
    </source>
</reference>
<feature type="region of interest" description="Disordered" evidence="3">
    <location>
        <begin position="470"/>
        <end position="504"/>
    </location>
</feature>
<evidence type="ECO:0000256" key="2">
    <source>
        <dbReference type="PROSITE-ProRule" id="PRU00221"/>
    </source>
</evidence>
<dbReference type="InterPro" id="IPR001680">
    <property type="entry name" value="WD40_rpt"/>
</dbReference>
<dbReference type="Gene3D" id="2.130.10.10">
    <property type="entry name" value="YVTN repeat-like/Quinoprotein amine dehydrogenase"/>
    <property type="match status" value="1"/>
</dbReference>
<sequence length="1204" mass="125956">TAVEGGASVAPPSKPRPSPRVVEQLRQSSGGEPVAPPSRPPPTRAFVDDQRESSSASRHPPKSHGPLQPFHAQVGTLEPAALAALEAVSNSIIVEARKKFHQGNFEEALHGFQYCLAVAEKTTGSGDSSKIAEYGAMLHNIASCLHCLGDFATAKTYYERALQAFEGPPPSRFSYMLYGDVDRKRCDFVRERLIDIEHGRKPDLDKYLDGYGNRRDVTAELARERAEPTAYHPDERGIYVGGSYIPRGGLVGSLRRSTARTRLRTMYYGGEKPRAAATGRNPSEEVSPTSVIESMNQLSLERANWQGIGWVCPPGYAYLPGMGPMTPAPVPQPVMMQQPQVMMPQPNMMPQHQMPPPPMQPMQPMPTSEGSGLGAQMAAAFSSYYGGRGGRRGEQGEKAQRPKLGPSTLVCLFVGGDGGMGFDPDDVGRAIVHAHGEPNQALGHLLYAGKARIRAMQEQLDRIADVHPSAEASLPMPPLPPTGPHEDPTARPGDPGVAPGVQYTPPEFRVKKKRLAPRHKREALSFLSEIEQEALPADGGQEHPEGTQLSGPAMASALRAPPEGPENAIGRLYSRVLSLHKERERLLNAEAESTLLPVASAPLPVEAMPATSLQLREALRRDGCHLSTGCSLLRPLPADGMADNEDALTRLAQIDAAINALSVIAAAEAAASPQGSASASTTLVAAGPAAAVPASLLVHLASDAELGHYASLATPVVRRAFGFADKCGGSELTHDSAGAMAEALPLGTTVMRPYLALPTRKRLREGHNEAAASTCAWVSASASTSATAPLCLRLPMGALGAQCAPRLLDGDVLHVPFSAAEAALLVRAMAQHGLDSSSAVPSANPSEESPPRHLVVSLASLLPGRTPADCWRFWHSGELSATLEASAARAGAGAAVAAAAAAVAGSSAAGPSASAAPCAPDASSDRLWLLRLGTTAAGSGGLTADDASAAASAEAAAAGDYVTDPRTVRGFGGGNGRPAGAWRRPRARPVPLMKALERRRSGLDRAWAREEGALRSQIWHALHCVYRAGSVSTKPTGHVTDIAFSPARHAPRLAAGSTIAPHEAVLYDLRKGTNSVLGKQMPTNMTPPAAHNSTVCCVRFSASGERLLTASYDRTVRVWDASDARLLWVLGEPVLPEPPPDDAIPVNNPEPDAGGGGGADVDDDEEGVDGAVAGEAHVDDEMDVEVEEAGGGPSGGVGGGVGGG</sequence>
<gene>
    <name evidence="4" type="ORF">Ctob_000814</name>
</gene>
<feature type="compositionally biased region" description="Gly residues" evidence="3">
    <location>
        <begin position="1189"/>
        <end position="1204"/>
    </location>
</feature>
<organism evidence="4 5">
    <name type="scientific">Chrysochromulina tobinii</name>
    <dbReference type="NCBI Taxonomy" id="1460289"/>
    <lineage>
        <taxon>Eukaryota</taxon>
        <taxon>Haptista</taxon>
        <taxon>Haptophyta</taxon>
        <taxon>Prymnesiophyceae</taxon>
        <taxon>Prymnesiales</taxon>
        <taxon>Chrysochromulinaceae</taxon>
        <taxon>Chrysochromulina</taxon>
    </lineage>
</organism>
<feature type="non-terminal residue" evidence="4">
    <location>
        <position position="1"/>
    </location>
</feature>
<dbReference type="InterPro" id="IPR011047">
    <property type="entry name" value="Quinoprotein_ADH-like_sf"/>
</dbReference>
<feature type="region of interest" description="Disordered" evidence="3">
    <location>
        <begin position="1"/>
        <end position="70"/>
    </location>
</feature>
<feature type="repeat" description="WD" evidence="2">
    <location>
        <begin position="1088"/>
        <end position="1129"/>
    </location>
</feature>
<feature type="compositionally biased region" description="Pro residues" evidence="3">
    <location>
        <begin position="34"/>
        <end position="43"/>
    </location>
</feature>
<keyword evidence="1" id="KW-0945">Host-virus interaction</keyword>
<proteinExistence type="predicted"/>
<dbReference type="SUPFAM" id="SSF50998">
    <property type="entry name" value="Quinoprotein alcohol dehydrogenase-like"/>
    <property type="match status" value="1"/>
</dbReference>
<feature type="compositionally biased region" description="Acidic residues" evidence="3">
    <location>
        <begin position="1178"/>
        <end position="1188"/>
    </location>
</feature>
<dbReference type="PROSITE" id="PS50082">
    <property type="entry name" value="WD_REPEATS_2"/>
    <property type="match status" value="1"/>
</dbReference>
<dbReference type="InterPro" id="IPR019734">
    <property type="entry name" value="TPR_rpt"/>
</dbReference>
<dbReference type="SMART" id="SM00320">
    <property type="entry name" value="WD40"/>
    <property type="match status" value="1"/>
</dbReference>
<evidence type="ECO:0000256" key="3">
    <source>
        <dbReference type="SAM" id="MobiDB-lite"/>
    </source>
</evidence>
<evidence type="ECO:0000256" key="1">
    <source>
        <dbReference type="ARBA" id="ARBA00022581"/>
    </source>
</evidence>
<protein>
    <submittedName>
        <fullName evidence="4">Uncharacterized protein</fullName>
    </submittedName>
</protein>
<dbReference type="Proteomes" id="UP000037460">
    <property type="component" value="Unassembled WGS sequence"/>
</dbReference>
<dbReference type="Gene3D" id="1.25.40.10">
    <property type="entry name" value="Tetratricopeptide repeat domain"/>
    <property type="match status" value="1"/>
</dbReference>
<dbReference type="InterPro" id="IPR011990">
    <property type="entry name" value="TPR-like_helical_dom_sf"/>
</dbReference>
<evidence type="ECO:0000313" key="4">
    <source>
        <dbReference type="EMBL" id="KOO21223.1"/>
    </source>
</evidence>
<dbReference type="PROSITE" id="PS50294">
    <property type="entry name" value="WD_REPEATS_REGION"/>
    <property type="match status" value="1"/>
</dbReference>
<dbReference type="InterPro" id="IPR015943">
    <property type="entry name" value="WD40/YVTN_repeat-like_dom_sf"/>
</dbReference>
<feature type="region of interest" description="Disordered" evidence="3">
    <location>
        <begin position="537"/>
        <end position="566"/>
    </location>
</feature>
<comment type="caution">
    <text evidence="4">The sequence shown here is derived from an EMBL/GenBank/DDBJ whole genome shotgun (WGS) entry which is preliminary data.</text>
</comment>
<feature type="non-terminal residue" evidence="4">
    <location>
        <position position="1204"/>
    </location>
</feature>
<name>A0A0M0J4T8_9EUKA</name>
<dbReference type="EMBL" id="JWZX01003380">
    <property type="protein sequence ID" value="KOO21223.1"/>
    <property type="molecule type" value="Genomic_DNA"/>
</dbReference>